<organism evidence="1 2">
    <name type="scientific">Myroides marinus</name>
    <dbReference type="NCBI Taxonomy" id="703342"/>
    <lineage>
        <taxon>Bacteria</taxon>
        <taxon>Pseudomonadati</taxon>
        <taxon>Bacteroidota</taxon>
        <taxon>Flavobacteriia</taxon>
        <taxon>Flavobacteriales</taxon>
        <taxon>Flavobacteriaceae</taxon>
        <taxon>Myroides</taxon>
    </lineage>
</organism>
<evidence type="ECO:0000313" key="2">
    <source>
        <dbReference type="Proteomes" id="UP000076630"/>
    </source>
</evidence>
<dbReference type="SUPFAM" id="SSF82784">
    <property type="entry name" value="OsmC-like"/>
    <property type="match status" value="1"/>
</dbReference>
<dbReference type="OrthoDB" id="9795405at2"/>
<sequence>MYKHLFKAALNWMATDKLEESNKKVYAKSHTIKIEGKDILSISAAKAFKGDPTLLNPEDLLLSALTSCHMMSYLYVCQQNNIEVLTYEDNSEATLILNDDGSGHITKVVLNPVVRIKDASQKELALQLHIQANKLCFIANSCNFEIEHHAQCYS</sequence>
<dbReference type="InterPro" id="IPR052707">
    <property type="entry name" value="OsmC_Ohr_Peroxiredoxin"/>
</dbReference>
<dbReference type="Gene3D" id="3.30.300.20">
    <property type="match status" value="1"/>
</dbReference>
<dbReference type="Proteomes" id="UP000076630">
    <property type="component" value="Unassembled WGS sequence"/>
</dbReference>
<dbReference type="RefSeq" id="WP_038986314.1">
    <property type="nucleotide sequence ID" value="NZ_JACAJP010000015.1"/>
</dbReference>
<dbReference type="InterPro" id="IPR036102">
    <property type="entry name" value="OsmC/Ohrsf"/>
</dbReference>
<dbReference type="Pfam" id="PF02566">
    <property type="entry name" value="OsmC"/>
    <property type="match status" value="1"/>
</dbReference>
<name>A0A164AIS7_9FLAO</name>
<gene>
    <name evidence="1" type="ORF">AV926_03245</name>
</gene>
<dbReference type="PANTHER" id="PTHR42830">
    <property type="entry name" value="OSMOTICALLY INDUCIBLE FAMILY PROTEIN"/>
    <property type="match status" value="1"/>
</dbReference>
<dbReference type="EMBL" id="LQNU01000033">
    <property type="protein sequence ID" value="KZE83935.1"/>
    <property type="molecule type" value="Genomic_DNA"/>
</dbReference>
<dbReference type="InterPro" id="IPR015946">
    <property type="entry name" value="KH_dom-like_a/b"/>
</dbReference>
<proteinExistence type="predicted"/>
<dbReference type="PANTHER" id="PTHR42830:SF2">
    <property type="entry name" value="OSMC_OHR FAMILY PROTEIN"/>
    <property type="match status" value="1"/>
</dbReference>
<dbReference type="AlphaFoldDB" id="A0A164AIS7"/>
<dbReference type="InterPro" id="IPR003718">
    <property type="entry name" value="OsmC/Ohr_fam"/>
</dbReference>
<comment type="caution">
    <text evidence="1">The sequence shown here is derived from an EMBL/GenBank/DDBJ whole genome shotgun (WGS) entry which is preliminary data.</text>
</comment>
<evidence type="ECO:0000313" key="1">
    <source>
        <dbReference type="EMBL" id="KZE83935.1"/>
    </source>
</evidence>
<protein>
    <submittedName>
        <fullName evidence="1">Osmotically inducible protein OsmC</fullName>
    </submittedName>
</protein>
<reference evidence="1 2" key="1">
    <citation type="submission" date="2016-01" db="EMBL/GenBank/DDBJ databases">
        <title>Whole genome sequencing of Myroides marinus L41.</title>
        <authorList>
            <person name="Hong K.W."/>
        </authorList>
    </citation>
    <scope>NUCLEOTIDE SEQUENCE [LARGE SCALE GENOMIC DNA]</scope>
    <source>
        <strain evidence="1 2">L41</strain>
    </source>
</reference>
<keyword evidence="2" id="KW-1185">Reference proteome</keyword>
<accession>A0A164AIS7</accession>